<reference evidence="6" key="1">
    <citation type="submission" date="2016-07" db="EMBL/GenBank/DDBJ databases">
        <title>De novo transcriptome assembly of four accessions of the metal hyperaccumulator plant Noccaea caerulescens.</title>
        <authorList>
            <person name="Blande D."/>
            <person name="Halimaa P."/>
            <person name="Tervahauta A.I."/>
            <person name="Aarts M.G."/>
            <person name="Karenlampi S.O."/>
        </authorList>
    </citation>
    <scope>NUCLEOTIDE SEQUENCE</scope>
</reference>
<feature type="region of interest" description="Disordered" evidence="4">
    <location>
        <begin position="256"/>
        <end position="351"/>
    </location>
</feature>
<evidence type="ECO:0000256" key="2">
    <source>
        <dbReference type="ARBA" id="ARBA00023242"/>
    </source>
</evidence>
<dbReference type="GO" id="GO:0005847">
    <property type="term" value="C:mRNA cleavage and polyadenylation specificity factor complex"/>
    <property type="evidence" value="ECO:0007669"/>
    <property type="project" value="TreeGrafter"/>
</dbReference>
<dbReference type="SUPFAM" id="SSF54928">
    <property type="entry name" value="RNA-binding domain, RBD"/>
    <property type="match status" value="1"/>
</dbReference>
<keyword evidence="3" id="KW-0694">RNA-binding</keyword>
<gene>
    <name evidence="6" type="ORF">MP_TR18061_c0_g1_i1_g.51763</name>
</gene>
<dbReference type="PROSITE" id="PS50102">
    <property type="entry name" value="RRM"/>
    <property type="match status" value="1"/>
</dbReference>
<dbReference type="GO" id="GO:0003729">
    <property type="term" value="F:mRNA binding"/>
    <property type="evidence" value="ECO:0007669"/>
    <property type="project" value="TreeGrafter"/>
</dbReference>
<dbReference type="Pfam" id="PF14327">
    <property type="entry name" value="CSTF2_hinge"/>
    <property type="match status" value="1"/>
</dbReference>
<feature type="region of interest" description="Disordered" evidence="4">
    <location>
        <begin position="91"/>
        <end position="117"/>
    </location>
</feature>
<organism evidence="6">
    <name type="scientific">Noccaea caerulescens</name>
    <name type="common">Alpine penny-cress</name>
    <name type="synonym">Thlaspi caerulescens</name>
    <dbReference type="NCBI Taxonomy" id="107243"/>
    <lineage>
        <taxon>Eukaryota</taxon>
        <taxon>Viridiplantae</taxon>
        <taxon>Streptophyta</taxon>
        <taxon>Embryophyta</taxon>
        <taxon>Tracheophyta</taxon>
        <taxon>Spermatophyta</taxon>
        <taxon>Magnoliopsida</taxon>
        <taxon>eudicotyledons</taxon>
        <taxon>Gunneridae</taxon>
        <taxon>Pentapetalae</taxon>
        <taxon>rosids</taxon>
        <taxon>malvids</taxon>
        <taxon>Brassicales</taxon>
        <taxon>Brassicaceae</taxon>
        <taxon>Coluteocarpeae</taxon>
        <taxon>Noccaea</taxon>
    </lineage>
</organism>
<feature type="domain" description="RRM" evidence="5">
    <location>
        <begin position="8"/>
        <end position="86"/>
    </location>
</feature>
<dbReference type="InterPro" id="IPR035979">
    <property type="entry name" value="RBD_domain_sf"/>
</dbReference>
<dbReference type="Pfam" id="PF14304">
    <property type="entry name" value="CSTF_C"/>
    <property type="match status" value="1"/>
</dbReference>
<dbReference type="AlphaFoldDB" id="A0A1J3JM07"/>
<dbReference type="Gene3D" id="1.25.40.630">
    <property type="match status" value="1"/>
</dbReference>
<evidence type="ECO:0000256" key="3">
    <source>
        <dbReference type="PROSITE-ProRule" id="PRU00176"/>
    </source>
</evidence>
<dbReference type="InterPro" id="IPR038192">
    <property type="entry name" value="CSTF_C_sf"/>
</dbReference>
<dbReference type="InterPro" id="IPR025742">
    <property type="entry name" value="CSTF2_hinge"/>
</dbReference>
<evidence type="ECO:0000259" key="5">
    <source>
        <dbReference type="PROSITE" id="PS50102"/>
    </source>
</evidence>
<dbReference type="EMBL" id="GEVM01012419">
    <property type="protein sequence ID" value="JAU93519.1"/>
    <property type="molecule type" value="Transcribed_RNA"/>
</dbReference>
<dbReference type="InterPro" id="IPR000504">
    <property type="entry name" value="RRM_dom"/>
</dbReference>
<evidence type="ECO:0000256" key="4">
    <source>
        <dbReference type="SAM" id="MobiDB-lite"/>
    </source>
</evidence>
<dbReference type="SMART" id="SM00360">
    <property type="entry name" value="RRM"/>
    <property type="match status" value="1"/>
</dbReference>
<dbReference type="Gene3D" id="3.30.70.330">
    <property type="match status" value="1"/>
</dbReference>
<dbReference type="Gene3D" id="1.10.20.70">
    <property type="entry name" value="Transcription termination and cleavage factor, C-terminal domain"/>
    <property type="match status" value="1"/>
</dbReference>
<sequence>MASSSQRRCVFVGNIPYDATEEQLREICGEVGPVVSFRLVTDRETGKPKGYGFCEYKDEETALSARRNLQSYEINGRQLRVDFAENDKGTEKIRDQGQGGPGLPAANESQKQVGGPVDSTMHQPVGLNLAMNAASVMAGALGGPQVGSQFTQGTLQVPPSDPLTIHLAKMTKSQLTEIISSVKLMATQNKEQSRQLLVSKPQLLKAVFLAQIMLGIVSPQVLQTPNIIQAPNHMTGSSIQDTQQSSQNLLPPLAQRPQQLSRTPHSQFPVQQPSKQPFSQIPQQLVAQPGPSSVNPLPRSQVKSEIAPFQRQKQIVPGSSSMSYSSQTSVPNSAIQPSQVPRPALSNSVMQQSGQTVLLNYSKRINEGPHQSLNRPSKMMKVDDRNSMLPNQVQLQEKAPQTQLTADVQSTLLQQVMNLTPEQLRMLTPEQQQEVLKLQQALKQDHMMQQPS</sequence>
<feature type="compositionally biased region" description="Polar residues" evidence="4">
    <location>
        <begin position="330"/>
        <end position="351"/>
    </location>
</feature>
<dbReference type="GO" id="GO:0031124">
    <property type="term" value="P:mRNA 3'-end processing"/>
    <property type="evidence" value="ECO:0007669"/>
    <property type="project" value="InterPro"/>
</dbReference>
<dbReference type="Pfam" id="PF00076">
    <property type="entry name" value="RRM_1"/>
    <property type="match status" value="1"/>
</dbReference>
<name>A0A1J3JM07_NOCCA</name>
<keyword evidence="2" id="KW-0539">Nucleus</keyword>
<comment type="subcellular location">
    <subcellularLocation>
        <location evidence="1">Nucleus</location>
    </subcellularLocation>
</comment>
<dbReference type="FunFam" id="3.30.70.330:FF:000378">
    <property type="entry name" value="Cleavage stimulating factor 64"/>
    <property type="match status" value="1"/>
</dbReference>
<evidence type="ECO:0000313" key="6">
    <source>
        <dbReference type="EMBL" id="JAU93519.1"/>
    </source>
</evidence>
<dbReference type="InterPro" id="IPR012677">
    <property type="entry name" value="Nucleotide-bd_a/b_plait_sf"/>
</dbReference>
<protein>
    <submittedName>
        <fullName evidence="6">Cleavage stimulating factor 64</fullName>
    </submittedName>
</protein>
<proteinExistence type="predicted"/>
<dbReference type="InterPro" id="IPR026896">
    <property type="entry name" value="CSTF_C"/>
</dbReference>
<dbReference type="PANTHER" id="PTHR45735">
    <property type="entry name" value="CLEAVAGE STIMULATION FACTOR SUBUNIT 2"/>
    <property type="match status" value="1"/>
</dbReference>
<accession>A0A1J3JM07</accession>
<dbReference type="CDD" id="cd12398">
    <property type="entry name" value="RRM_CSTF2_RNA15_like"/>
    <property type="match status" value="1"/>
</dbReference>
<feature type="compositionally biased region" description="Polar residues" evidence="4">
    <location>
        <begin position="261"/>
        <end position="295"/>
    </location>
</feature>
<dbReference type="PANTHER" id="PTHR45735:SF2">
    <property type="entry name" value="CLEAVAGE STIMULATION FACTOR SUBUNIT 2"/>
    <property type="match status" value="1"/>
</dbReference>
<feature type="compositionally biased region" description="Low complexity" evidence="4">
    <location>
        <begin position="319"/>
        <end position="329"/>
    </location>
</feature>
<evidence type="ECO:0000256" key="1">
    <source>
        <dbReference type="ARBA" id="ARBA00004123"/>
    </source>
</evidence>